<dbReference type="Gene3D" id="1.10.287.130">
    <property type="match status" value="1"/>
</dbReference>
<gene>
    <name evidence="6" type="ORF">B4V02_16790</name>
</gene>
<dbReference type="RefSeq" id="WP_094155663.1">
    <property type="nucleotide sequence ID" value="NZ_CP020028.1"/>
</dbReference>
<keyword evidence="3" id="KW-0418">Kinase</keyword>
<dbReference type="EC" id="2.7.13.3" evidence="2"/>
<organism evidence="6 7">
    <name type="scientific">Paenibacillus kribbensis</name>
    <dbReference type="NCBI Taxonomy" id="172713"/>
    <lineage>
        <taxon>Bacteria</taxon>
        <taxon>Bacillati</taxon>
        <taxon>Bacillota</taxon>
        <taxon>Bacilli</taxon>
        <taxon>Bacillales</taxon>
        <taxon>Paenibacillaceae</taxon>
        <taxon>Paenibacillus</taxon>
    </lineage>
</organism>
<accession>A0A222WQ18</accession>
<evidence type="ECO:0000256" key="3">
    <source>
        <dbReference type="ARBA" id="ARBA00022777"/>
    </source>
</evidence>
<evidence type="ECO:0000256" key="2">
    <source>
        <dbReference type="ARBA" id="ARBA00012438"/>
    </source>
</evidence>
<dbReference type="SUPFAM" id="SSF47384">
    <property type="entry name" value="Homodimeric domain of signal transducing histidine kinase"/>
    <property type="match status" value="1"/>
</dbReference>
<dbReference type="GO" id="GO:0000155">
    <property type="term" value="F:phosphorelay sensor kinase activity"/>
    <property type="evidence" value="ECO:0007669"/>
    <property type="project" value="InterPro"/>
</dbReference>
<evidence type="ECO:0000313" key="7">
    <source>
        <dbReference type="Proteomes" id="UP000214666"/>
    </source>
</evidence>
<sequence>MKKFVSNKKGIYIAILLCFILGHLGGTYAIKQIFLNYKLKDLFPLASIIAADMAEGARNTISRKADPFILKAYDLNGNEIETEEEKGPVLFDIDPEVFKNALTEYIPQVLIEKKWAEFKNISGLPSKSVVVGTSIVRNGKATGVVFLLEPSSEFQAVLNGFYLVFTATLLLGTIVIGYFLSSYVKEMKLLENVRRYYITNISHELKSPITSIRATWAE</sequence>
<evidence type="ECO:0000256" key="4">
    <source>
        <dbReference type="ARBA" id="ARBA00023012"/>
    </source>
</evidence>
<protein>
    <recommendedName>
        <fullName evidence="2">histidine kinase</fullName>
        <ecNumber evidence="2">2.7.13.3</ecNumber>
    </recommendedName>
</protein>
<dbReference type="KEGG" id="pkb:B4V02_16790"/>
<evidence type="ECO:0000313" key="6">
    <source>
        <dbReference type="EMBL" id="ASR48236.1"/>
    </source>
</evidence>
<dbReference type="EMBL" id="CP020028">
    <property type="protein sequence ID" value="ASR48236.1"/>
    <property type="molecule type" value="Genomic_DNA"/>
</dbReference>
<reference evidence="6 7" key="1">
    <citation type="submission" date="2017-03" db="EMBL/GenBank/DDBJ databases">
        <title>Complete genome sequence of Paenibacillus Kribbensis producing bioflocculants.</title>
        <authorList>
            <person name="Lee H.-G."/>
            <person name="Oh H.-M."/>
        </authorList>
    </citation>
    <scope>NUCLEOTIDE SEQUENCE [LARGE SCALE GENOMIC DNA]</scope>
    <source>
        <strain evidence="6 7">AM49</strain>
    </source>
</reference>
<comment type="catalytic activity">
    <reaction evidence="1">
        <text>ATP + protein L-histidine = ADP + protein N-phospho-L-histidine.</text>
        <dbReference type="EC" id="2.7.13.3"/>
    </reaction>
</comment>
<keyword evidence="3" id="KW-0808">Transferase</keyword>
<keyword evidence="5" id="KW-0472">Membrane</keyword>
<dbReference type="CDD" id="cd00082">
    <property type="entry name" value="HisKA"/>
    <property type="match status" value="1"/>
</dbReference>
<name>A0A222WQ18_9BACL</name>
<evidence type="ECO:0000256" key="1">
    <source>
        <dbReference type="ARBA" id="ARBA00000085"/>
    </source>
</evidence>
<dbReference type="Proteomes" id="UP000214666">
    <property type="component" value="Chromosome"/>
</dbReference>
<dbReference type="InterPro" id="IPR036097">
    <property type="entry name" value="HisK_dim/P_sf"/>
</dbReference>
<feature type="transmembrane region" description="Helical" evidence="5">
    <location>
        <begin position="160"/>
        <end position="180"/>
    </location>
</feature>
<dbReference type="OrthoDB" id="9813151at2"/>
<keyword evidence="5" id="KW-1133">Transmembrane helix</keyword>
<keyword evidence="4" id="KW-0902">Two-component regulatory system</keyword>
<proteinExistence type="predicted"/>
<dbReference type="InterPro" id="IPR003661">
    <property type="entry name" value="HisK_dim/P_dom"/>
</dbReference>
<dbReference type="AlphaFoldDB" id="A0A222WQ18"/>
<keyword evidence="5" id="KW-0812">Transmembrane</keyword>
<evidence type="ECO:0000256" key="5">
    <source>
        <dbReference type="SAM" id="Phobius"/>
    </source>
</evidence>
<keyword evidence="7" id="KW-1185">Reference proteome</keyword>